<evidence type="ECO:0000313" key="2">
    <source>
        <dbReference type="EMBL" id="KGE72391.1"/>
    </source>
</evidence>
<gene>
    <name evidence="2" type="ORF">DC28_07335</name>
</gene>
<evidence type="ECO:0000313" key="3">
    <source>
        <dbReference type="Proteomes" id="UP000029692"/>
    </source>
</evidence>
<dbReference type="eggNOG" id="COG2801">
    <property type="taxonomic scope" value="Bacteria"/>
</dbReference>
<dbReference type="InterPro" id="IPR025948">
    <property type="entry name" value="HTH-like_dom"/>
</dbReference>
<dbReference type="OrthoDB" id="9787243at2"/>
<dbReference type="Pfam" id="PF00665">
    <property type="entry name" value="rve"/>
    <property type="match status" value="1"/>
</dbReference>
<dbReference type="EMBL" id="JNUP01000054">
    <property type="protein sequence ID" value="KGE72391.1"/>
    <property type="molecule type" value="Genomic_DNA"/>
</dbReference>
<feature type="domain" description="Integrase catalytic" evidence="1">
    <location>
        <begin position="111"/>
        <end position="270"/>
    </location>
</feature>
<comment type="caution">
    <text evidence="2">The sequence shown here is derived from an EMBL/GenBank/DDBJ whole genome shotgun (WGS) entry which is preliminary data.</text>
</comment>
<dbReference type="PANTHER" id="PTHR46889">
    <property type="entry name" value="TRANSPOSASE INSF FOR INSERTION SEQUENCE IS3B-RELATED"/>
    <property type="match status" value="1"/>
</dbReference>
<reference evidence="2 3" key="1">
    <citation type="submission" date="2014-05" db="EMBL/GenBank/DDBJ databases">
        <title>De novo Genome Sequence of Spirocheata sp.</title>
        <authorList>
            <person name="Shivani Y."/>
            <person name="Subhash Y."/>
            <person name="Tushar L."/>
            <person name="Sasikala C."/>
            <person name="Ramana C.V."/>
        </authorList>
    </citation>
    <scope>NUCLEOTIDE SEQUENCE [LARGE SCALE GENOMIC DNA]</scope>
    <source>
        <strain evidence="2 3">JC230</strain>
    </source>
</reference>
<dbReference type="InterPro" id="IPR036397">
    <property type="entry name" value="RNaseH_sf"/>
</dbReference>
<dbReference type="InterPro" id="IPR048020">
    <property type="entry name" value="Transpos_IS3"/>
</dbReference>
<dbReference type="GO" id="GO:0015074">
    <property type="term" value="P:DNA integration"/>
    <property type="evidence" value="ECO:0007669"/>
    <property type="project" value="InterPro"/>
</dbReference>
<keyword evidence="3" id="KW-1185">Reference proteome</keyword>
<dbReference type="AlphaFoldDB" id="A0A098QXY4"/>
<dbReference type="Gene3D" id="3.30.420.10">
    <property type="entry name" value="Ribonuclease H-like superfamily/Ribonuclease H"/>
    <property type="match status" value="1"/>
</dbReference>
<dbReference type="PROSITE" id="PS50994">
    <property type="entry name" value="INTEGRASE"/>
    <property type="match status" value="1"/>
</dbReference>
<evidence type="ECO:0000259" key="1">
    <source>
        <dbReference type="PROSITE" id="PS50994"/>
    </source>
</evidence>
<accession>A0A098QXY4</accession>
<dbReference type="SUPFAM" id="SSF53098">
    <property type="entry name" value="Ribonuclease H-like"/>
    <property type="match status" value="1"/>
</dbReference>
<organism evidence="2 3">
    <name type="scientific">Spirochaeta lutea</name>
    <dbReference type="NCBI Taxonomy" id="1480694"/>
    <lineage>
        <taxon>Bacteria</taxon>
        <taxon>Pseudomonadati</taxon>
        <taxon>Spirochaetota</taxon>
        <taxon>Spirochaetia</taxon>
        <taxon>Spirochaetales</taxon>
        <taxon>Spirochaetaceae</taxon>
        <taxon>Spirochaeta</taxon>
    </lineage>
</organism>
<name>A0A098QXY4_9SPIO</name>
<dbReference type="Pfam" id="PF13276">
    <property type="entry name" value="HTH_21"/>
    <property type="match status" value="1"/>
</dbReference>
<dbReference type="STRING" id="1480694.DC28_07335"/>
<dbReference type="NCBIfam" id="NF033516">
    <property type="entry name" value="transpos_IS3"/>
    <property type="match status" value="1"/>
</dbReference>
<protein>
    <submittedName>
        <fullName evidence="2">Integrase</fullName>
    </submittedName>
</protein>
<dbReference type="InterPro" id="IPR001584">
    <property type="entry name" value="Integrase_cat-core"/>
</dbReference>
<dbReference type="Proteomes" id="UP000029692">
    <property type="component" value="Unassembled WGS sequence"/>
</dbReference>
<sequence length="280" mass="32900">MIEADHKKHSIAEQCRVLNLNRSAYYYECSDRRNDADLEDLKLILAVLGEKAFYGYRKITRELRNTHRHLTSKRVRRIMHQFGLRAIYPKLNLSSPRKGHKKYPYLLRGKEIQYPNQVWATDVTYLRLPGGFVYLTAVMDLFSRKVLSWRLSNSMDATFCVAAVREAIDRYGVPAIFNTDQGSQFTSDAFINVLKEHHIEISMDGKGRALDNVYVERLWRSLKYEDIYLNSYETFAELQRGVNRYFQFYNTERFHQGLDYATPEMMHQSFVLEDPLPLAG</sequence>
<dbReference type="RefSeq" id="WP_037547281.1">
    <property type="nucleotide sequence ID" value="NZ_JNUP01000054.1"/>
</dbReference>
<dbReference type="InterPro" id="IPR050900">
    <property type="entry name" value="Transposase_IS3/IS150/IS904"/>
</dbReference>
<proteinExistence type="predicted"/>
<dbReference type="PANTHER" id="PTHR46889:SF4">
    <property type="entry name" value="TRANSPOSASE INSO FOR INSERTION SEQUENCE ELEMENT IS911B-RELATED"/>
    <property type="match status" value="1"/>
</dbReference>
<dbReference type="InterPro" id="IPR012337">
    <property type="entry name" value="RNaseH-like_sf"/>
</dbReference>
<dbReference type="GO" id="GO:0003676">
    <property type="term" value="F:nucleic acid binding"/>
    <property type="evidence" value="ECO:0007669"/>
    <property type="project" value="InterPro"/>
</dbReference>